<dbReference type="RefSeq" id="WP_073039286.1">
    <property type="nucleotide sequence ID" value="NZ_FQVB01000020.1"/>
</dbReference>
<dbReference type="Proteomes" id="UP000184076">
    <property type="component" value="Unassembled WGS sequence"/>
</dbReference>
<dbReference type="Gene3D" id="2.50.20.10">
    <property type="entry name" value="Lipoprotein localisation LolA/LolB/LppX"/>
    <property type="match status" value="1"/>
</dbReference>
<organism evidence="2 3">
    <name type="scientific">Desulfacinum infernum DSM 9756</name>
    <dbReference type="NCBI Taxonomy" id="1121391"/>
    <lineage>
        <taxon>Bacteria</taxon>
        <taxon>Pseudomonadati</taxon>
        <taxon>Thermodesulfobacteriota</taxon>
        <taxon>Syntrophobacteria</taxon>
        <taxon>Syntrophobacterales</taxon>
        <taxon>Syntrophobacteraceae</taxon>
        <taxon>Desulfacinum</taxon>
    </lineage>
</organism>
<reference evidence="3" key="1">
    <citation type="submission" date="2016-11" db="EMBL/GenBank/DDBJ databases">
        <authorList>
            <person name="Varghese N."/>
            <person name="Submissions S."/>
        </authorList>
    </citation>
    <scope>NUCLEOTIDE SEQUENCE [LARGE SCALE GENOMIC DNA]</scope>
    <source>
        <strain evidence="3">DSM 9756</strain>
    </source>
</reference>
<gene>
    <name evidence="2" type="ORF">SAMN02745206_02217</name>
</gene>
<accession>A0A1M5CII1</accession>
<protein>
    <submittedName>
        <fullName evidence="2">Uncharacterized protein</fullName>
    </submittedName>
</protein>
<evidence type="ECO:0000256" key="1">
    <source>
        <dbReference type="ARBA" id="ARBA00022729"/>
    </source>
</evidence>
<keyword evidence="1" id="KW-0732">Signal</keyword>
<dbReference type="EMBL" id="FQVB01000020">
    <property type="protein sequence ID" value="SHF54564.1"/>
    <property type="molecule type" value="Genomic_DNA"/>
</dbReference>
<name>A0A1M5CII1_9BACT</name>
<sequence length="224" mass="24764">MEERLKRLEPFQALYSARLTDPQGRTWHTKAVLIVDLPDRIRLEILSPTNQTQGVLVVSGNKASLWLISDNTLYTAPDSARLMGLLMGWDAPAPLLASLLLGCLPERDLKSPAPSIPAADSGEMGVVTVQDSAGSSRRVYHVRQRTALLEKVILFNRDGEQGTIVLHYEKETDGLAVPDVLTLESRDNQLRLSRRAFEILESADPALFALPPAAFQANRIQMVQ</sequence>
<dbReference type="AlphaFoldDB" id="A0A1M5CII1"/>
<proteinExistence type="predicted"/>
<dbReference type="InterPro" id="IPR029046">
    <property type="entry name" value="LolA/LolB/LppX"/>
</dbReference>
<dbReference type="STRING" id="1121391.SAMN02745206_02217"/>
<dbReference type="OrthoDB" id="9848878at2"/>
<dbReference type="SUPFAM" id="SSF89392">
    <property type="entry name" value="Prokaryotic lipoproteins and lipoprotein localization factors"/>
    <property type="match status" value="1"/>
</dbReference>
<evidence type="ECO:0000313" key="2">
    <source>
        <dbReference type="EMBL" id="SHF54564.1"/>
    </source>
</evidence>
<keyword evidence="3" id="KW-1185">Reference proteome</keyword>
<evidence type="ECO:0000313" key="3">
    <source>
        <dbReference type="Proteomes" id="UP000184076"/>
    </source>
</evidence>